<gene>
    <name evidence="1" type="ORF">BaRGS_00018821</name>
</gene>
<dbReference type="EMBL" id="JACVVK020000132">
    <property type="protein sequence ID" value="KAK7489956.1"/>
    <property type="molecule type" value="Genomic_DNA"/>
</dbReference>
<sequence>MLAFLRQSETRTEWVIVRGVLHNVVSFTYICCETKTFWERWRLPESERERRSTGPCASFVRRVDVSPLHKLSAGEGVDHTHSGGCSRRG</sequence>
<keyword evidence="2" id="KW-1185">Reference proteome</keyword>
<protein>
    <submittedName>
        <fullName evidence="1">Uncharacterized protein</fullName>
    </submittedName>
</protein>
<reference evidence="1 2" key="1">
    <citation type="journal article" date="2023" name="Sci. Data">
        <title>Genome assembly of the Korean intertidal mud-creeper Batillaria attramentaria.</title>
        <authorList>
            <person name="Patra A.K."/>
            <person name="Ho P.T."/>
            <person name="Jun S."/>
            <person name="Lee S.J."/>
            <person name="Kim Y."/>
            <person name="Won Y.J."/>
        </authorList>
    </citation>
    <scope>NUCLEOTIDE SEQUENCE [LARGE SCALE GENOMIC DNA]</scope>
    <source>
        <strain evidence="1">Wonlab-2016</strain>
    </source>
</reference>
<accession>A0ABD0KRN1</accession>
<comment type="caution">
    <text evidence="1">The sequence shown here is derived from an EMBL/GenBank/DDBJ whole genome shotgun (WGS) entry which is preliminary data.</text>
</comment>
<dbReference type="AlphaFoldDB" id="A0ABD0KRN1"/>
<name>A0ABD0KRN1_9CAEN</name>
<dbReference type="Proteomes" id="UP001519460">
    <property type="component" value="Unassembled WGS sequence"/>
</dbReference>
<evidence type="ECO:0000313" key="2">
    <source>
        <dbReference type="Proteomes" id="UP001519460"/>
    </source>
</evidence>
<proteinExistence type="predicted"/>
<organism evidence="1 2">
    <name type="scientific">Batillaria attramentaria</name>
    <dbReference type="NCBI Taxonomy" id="370345"/>
    <lineage>
        <taxon>Eukaryota</taxon>
        <taxon>Metazoa</taxon>
        <taxon>Spiralia</taxon>
        <taxon>Lophotrochozoa</taxon>
        <taxon>Mollusca</taxon>
        <taxon>Gastropoda</taxon>
        <taxon>Caenogastropoda</taxon>
        <taxon>Sorbeoconcha</taxon>
        <taxon>Cerithioidea</taxon>
        <taxon>Batillariidae</taxon>
        <taxon>Batillaria</taxon>
    </lineage>
</organism>
<evidence type="ECO:0000313" key="1">
    <source>
        <dbReference type="EMBL" id="KAK7489956.1"/>
    </source>
</evidence>